<evidence type="ECO:0008006" key="3">
    <source>
        <dbReference type="Google" id="ProtNLM"/>
    </source>
</evidence>
<proteinExistence type="predicted"/>
<accession>A0ABS8ELB3</accession>
<gene>
    <name evidence="1" type="ORF">J1C55_05265</name>
</gene>
<evidence type="ECO:0000313" key="2">
    <source>
        <dbReference type="Proteomes" id="UP000778797"/>
    </source>
</evidence>
<reference evidence="1" key="2">
    <citation type="submission" date="2021-10" db="EMBL/GenBank/DDBJ databases">
        <title>Genome of Winogradskyella sp. E313.</title>
        <authorList>
            <person name="Zhou Y."/>
        </authorList>
    </citation>
    <scope>NUCLEOTIDE SEQUENCE</scope>
    <source>
        <strain evidence="1">E313</strain>
    </source>
</reference>
<protein>
    <recommendedName>
        <fullName evidence="3">Outer membrane protein beta-barrel domain-containing protein</fullName>
    </recommendedName>
</protein>
<dbReference type="EMBL" id="JAFMPT010000005">
    <property type="protein sequence ID" value="MCC1483993.1"/>
    <property type="molecule type" value="Genomic_DNA"/>
</dbReference>
<organism evidence="1 2">
    <name type="scientific">Winogradskyella immobilis</name>
    <dbReference type="NCBI Taxonomy" id="2816852"/>
    <lineage>
        <taxon>Bacteria</taxon>
        <taxon>Pseudomonadati</taxon>
        <taxon>Bacteroidota</taxon>
        <taxon>Flavobacteriia</taxon>
        <taxon>Flavobacteriales</taxon>
        <taxon>Flavobacteriaceae</taxon>
        <taxon>Winogradskyella</taxon>
    </lineage>
</organism>
<evidence type="ECO:0000313" key="1">
    <source>
        <dbReference type="EMBL" id="MCC1483993.1"/>
    </source>
</evidence>
<comment type="caution">
    <text evidence="1">The sequence shown here is derived from an EMBL/GenBank/DDBJ whole genome shotgun (WGS) entry which is preliminary data.</text>
</comment>
<dbReference type="RefSeq" id="WP_227476442.1">
    <property type="nucleotide sequence ID" value="NZ_JAFMPT010000005.1"/>
</dbReference>
<dbReference type="Proteomes" id="UP000778797">
    <property type="component" value="Unassembled WGS sequence"/>
</dbReference>
<sequence length="256" mass="29059">MKKYVGSLIAIMLFNLIGLAQGPPIILDKIILLGSNSFTARTLTEYRNTERGDFVYTPFSLSYLPTSNTTFTVDVPFINYDFESGSSGSSLADIRLTGKYQFYQKNATGKTFRILIKTEQTLPTGESLDLIGLSTGLYQGYYGILGGYESLKFGITSELGYNWIPDGTLDHLRYKLGFGLPLLKPQFPNKQINLYFEYSSFWIFERDWYQLLYAQGIQYAGKDYTIELSAQIPIVNDVDADRELNYSLFIGGRYTF</sequence>
<reference evidence="1" key="1">
    <citation type="submission" date="2021-03" db="EMBL/GenBank/DDBJ databases">
        <authorList>
            <person name="Ping X."/>
        </authorList>
    </citation>
    <scope>NUCLEOTIDE SEQUENCE</scope>
    <source>
        <strain evidence="1">E313</strain>
    </source>
</reference>
<keyword evidence="2" id="KW-1185">Reference proteome</keyword>
<name>A0ABS8ELB3_9FLAO</name>